<evidence type="ECO:0000259" key="4">
    <source>
        <dbReference type="PROSITE" id="PS50126"/>
    </source>
</evidence>
<dbReference type="Pfam" id="PF13181">
    <property type="entry name" value="TPR_8"/>
    <property type="match status" value="1"/>
</dbReference>
<feature type="repeat" description="TPR" evidence="1">
    <location>
        <begin position="431"/>
        <end position="464"/>
    </location>
</feature>
<dbReference type="PROSITE" id="PS50005">
    <property type="entry name" value="TPR"/>
    <property type="match status" value="3"/>
</dbReference>
<feature type="compositionally biased region" description="Basic residues" evidence="3">
    <location>
        <begin position="513"/>
        <end position="548"/>
    </location>
</feature>
<dbReference type="InterPro" id="IPR039190">
    <property type="entry name" value="TTC14"/>
</dbReference>
<dbReference type="InterPro" id="IPR019734">
    <property type="entry name" value="TPR_rpt"/>
</dbReference>
<feature type="compositionally biased region" description="Basic and acidic residues" evidence="3">
    <location>
        <begin position="740"/>
        <end position="753"/>
    </location>
</feature>
<feature type="compositionally biased region" description="Basic and acidic residues" evidence="3">
    <location>
        <begin position="780"/>
        <end position="794"/>
    </location>
</feature>
<evidence type="ECO:0000256" key="3">
    <source>
        <dbReference type="SAM" id="MobiDB-lite"/>
    </source>
</evidence>
<evidence type="ECO:0000256" key="2">
    <source>
        <dbReference type="SAM" id="Coils"/>
    </source>
</evidence>
<dbReference type="Proteomes" id="UP001159428">
    <property type="component" value="Unassembled WGS sequence"/>
</dbReference>
<dbReference type="SUPFAM" id="SSF48452">
    <property type="entry name" value="TPR-like"/>
    <property type="match status" value="1"/>
</dbReference>
<feature type="compositionally biased region" description="Basic and acidic residues" evidence="3">
    <location>
        <begin position="695"/>
        <end position="709"/>
    </location>
</feature>
<dbReference type="PANTHER" id="PTHR23184:SF9">
    <property type="entry name" value="TETRATRICOPEPTIDE REPEAT PROTEIN 14"/>
    <property type="match status" value="1"/>
</dbReference>
<accession>A0AAU9XP94</accession>
<feature type="compositionally biased region" description="Polar residues" evidence="3">
    <location>
        <begin position="713"/>
        <end position="732"/>
    </location>
</feature>
<name>A0AAU9XP94_9CNID</name>
<dbReference type="InterPro" id="IPR012340">
    <property type="entry name" value="NA-bd_OB-fold"/>
</dbReference>
<dbReference type="Gene3D" id="2.40.50.140">
    <property type="entry name" value="Nucleic acid-binding proteins"/>
    <property type="match status" value="1"/>
</dbReference>
<keyword evidence="1" id="KW-0802">TPR repeat</keyword>
<reference evidence="5 6" key="1">
    <citation type="submission" date="2022-05" db="EMBL/GenBank/DDBJ databases">
        <authorList>
            <consortium name="Genoscope - CEA"/>
            <person name="William W."/>
        </authorList>
    </citation>
    <scope>NUCLEOTIDE SEQUENCE [LARGE SCALE GENOMIC DNA]</scope>
</reference>
<dbReference type="SMART" id="SM00316">
    <property type="entry name" value="S1"/>
    <property type="match status" value="1"/>
</dbReference>
<dbReference type="SUPFAM" id="SSF50249">
    <property type="entry name" value="Nucleic acid-binding proteins"/>
    <property type="match status" value="1"/>
</dbReference>
<organism evidence="5 6">
    <name type="scientific">Pocillopora meandrina</name>
    <dbReference type="NCBI Taxonomy" id="46732"/>
    <lineage>
        <taxon>Eukaryota</taxon>
        <taxon>Metazoa</taxon>
        <taxon>Cnidaria</taxon>
        <taxon>Anthozoa</taxon>
        <taxon>Hexacorallia</taxon>
        <taxon>Scleractinia</taxon>
        <taxon>Astrocoeniina</taxon>
        <taxon>Pocilloporidae</taxon>
        <taxon>Pocillopora</taxon>
    </lineage>
</organism>
<feature type="compositionally biased region" description="Basic residues" evidence="3">
    <location>
        <begin position="589"/>
        <end position="601"/>
    </location>
</feature>
<dbReference type="InterPro" id="IPR011990">
    <property type="entry name" value="TPR-like_helical_dom_sf"/>
</dbReference>
<feature type="repeat" description="TPR" evidence="1">
    <location>
        <begin position="390"/>
        <end position="423"/>
    </location>
</feature>
<keyword evidence="6" id="KW-1185">Reference proteome</keyword>
<feature type="compositionally biased region" description="Basic and acidic residues" evidence="3">
    <location>
        <begin position="608"/>
        <end position="639"/>
    </location>
</feature>
<dbReference type="SMART" id="SM00028">
    <property type="entry name" value="TPR"/>
    <property type="match status" value="3"/>
</dbReference>
<dbReference type="AlphaFoldDB" id="A0AAU9XP94"/>
<dbReference type="EMBL" id="CALNXJ010000053">
    <property type="protein sequence ID" value="CAH3153469.1"/>
    <property type="molecule type" value="Genomic_DNA"/>
</dbReference>
<feature type="compositionally biased region" description="Polar residues" evidence="3">
    <location>
        <begin position="754"/>
        <end position="763"/>
    </location>
</feature>
<keyword evidence="2" id="KW-0175">Coiled coil</keyword>
<gene>
    <name evidence="5" type="ORF">PMEA_00027130</name>
</gene>
<dbReference type="PANTHER" id="PTHR23184">
    <property type="entry name" value="TETRATRICOPEPTIDE REPEAT PROTEIN 14"/>
    <property type="match status" value="1"/>
</dbReference>
<sequence length="861" mass="97565">MDDSKKAFIDRFVQSVLHHGPSLITLTRDEQGDGQGSATDFLHPATQNSSALNYFKNRLHVSTPMDAKSKFLEAMSEIDQKSGMKMGMYHLSDSQQDMKRCEDEDFCLRVKQLVASKADLLFSMEGKGKLRRGIDYGMHSNQEVLDLYADAPPLETLMEVPLHVRRKRLLNCLNEGDIVIGKVAFKRPFGITVTLTMLEFGCKRDFTDLDIQAQCKVSELNDSDMSREYKDPTDAYLVGDVVRGVITIVNQQEGRVFISFKQSKLPEEHKHLHLGVIDDQDTSVKRLLSYPEGLGFEEHLKMSKGFNNPRNIDTLIDVLGIDTSAPCSLLRGFQRYNCPEEEFAEQLRRQQSAKWSMDTTAKGVEHFKTGNYDTALKYFKHALQIDGKNVEAMVAQGALFANQDQLTTAVKNFKDALKICPSHRNANKYLTATLVELGIQQEKEGLLKEAMQTFKEALGLDFNQETAKEHLENLEQQVKLMEQKSQAATRADKGLKSRFSHVRELILEEQSQARKKQKRKHRKKKTVEHQKKKKKKKARVRVGCHSKRSSSSSSQSSSESSSSESESSTQSSGSDEWVESTAVENKTKIDRKKHKHSKRQQRLSQNVRESHVHADRSKSNKYSREIHHWTDSDLIDVSKKPSPRQTRLKVEERERRKSPHPSKSSVSSSIDGEKVKQYKDDKESMESRSRKRKNSEKDSYKQESKDSMCSKRAQLSDNNGSASSNISENSITGMLKRIREHSDKNDRLKETNARETSGASSNYKYAAATDIGSRGRAPSSKKEKNNAEKVKEGSVTKAQNVSAVHFPDSTDAYGNARSSNTDTKSKFLHAQNQHSDFMWNRKPSLVTYEASSDEEQGTSHI</sequence>
<comment type="caution">
    <text evidence="5">The sequence shown here is derived from an EMBL/GenBank/DDBJ whole genome shotgun (WGS) entry which is preliminary data.</text>
</comment>
<evidence type="ECO:0000313" key="6">
    <source>
        <dbReference type="Proteomes" id="UP001159428"/>
    </source>
</evidence>
<protein>
    <recommendedName>
        <fullName evidence="4">S1 motif domain-containing protein</fullName>
    </recommendedName>
</protein>
<feature type="repeat" description="TPR" evidence="1">
    <location>
        <begin position="356"/>
        <end position="389"/>
    </location>
</feature>
<feature type="compositionally biased region" description="Basic and acidic residues" evidence="3">
    <location>
        <begin position="671"/>
        <end position="688"/>
    </location>
</feature>
<evidence type="ECO:0000256" key="1">
    <source>
        <dbReference type="PROSITE-ProRule" id="PRU00339"/>
    </source>
</evidence>
<feature type="region of interest" description="Disordered" evidence="3">
    <location>
        <begin position="510"/>
        <end position="840"/>
    </location>
</feature>
<proteinExistence type="predicted"/>
<dbReference type="PROSITE" id="PS50126">
    <property type="entry name" value="S1"/>
    <property type="match status" value="1"/>
</dbReference>
<feature type="compositionally biased region" description="Low complexity" evidence="3">
    <location>
        <begin position="549"/>
        <end position="574"/>
    </location>
</feature>
<dbReference type="GO" id="GO:0003676">
    <property type="term" value="F:nucleic acid binding"/>
    <property type="evidence" value="ECO:0007669"/>
    <property type="project" value="InterPro"/>
</dbReference>
<feature type="domain" description="S1 motif" evidence="4">
    <location>
        <begin position="176"/>
        <end position="261"/>
    </location>
</feature>
<dbReference type="InterPro" id="IPR003029">
    <property type="entry name" value="S1_domain"/>
</dbReference>
<evidence type="ECO:0000313" key="5">
    <source>
        <dbReference type="EMBL" id="CAH3153469.1"/>
    </source>
</evidence>
<dbReference type="Gene3D" id="1.25.40.10">
    <property type="entry name" value="Tetratricopeptide repeat domain"/>
    <property type="match status" value="1"/>
</dbReference>
<feature type="coiled-coil region" evidence="2">
    <location>
        <begin position="464"/>
        <end position="491"/>
    </location>
</feature>